<feature type="region of interest" description="Disordered" evidence="1">
    <location>
        <begin position="17"/>
        <end position="41"/>
    </location>
</feature>
<evidence type="ECO:0000256" key="1">
    <source>
        <dbReference type="SAM" id="MobiDB-lite"/>
    </source>
</evidence>
<dbReference type="EMBL" id="MN739334">
    <property type="protein sequence ID" value="QHS99082.1"/>
    <property type="molecule type" value="Genomic_DNA"/>
</dbReference>
<reference evidence="2" key="1">
    <citation type="journal article" date="2020" name="Nature">
        <title>Giant virus diversity and host interactions through global metagenomics.</title>
        <authorList>
            <person name="Schulz F."/>
            <person name="Roux S."/>
            <person name="Paez-Espino D."/>
            <person name="Jungbluth S."/>
            <person name="Walsh D.A."/>
            <person name="Denef V.J."/>
            <person name="McMahon K.D."/>
            <person name="Konstantinidis K.T."/>
            <person name="Eloe-Fadrosh E.A."/>
            <person name="Kyrpides N.C."/>
            <person name="Woyke T."/>
        </authorList>
    </citation>
    <scope>NUCLEOTIDE SEQUENCE</scope>
    <source>
        <strain evidence="2">GVMAG-M-3300020185-33</strain>
    </source>
</reference>
<accession>A0A6C0C437</accession>
<protein>
    <submittedName>
        <fullName evidence="2">Uncharacterized protein</fullName>
    </submittedName>
</protein>
<organism evidence="2">
    <name type="scientific">viral metagenome</name>
    <dbReference type="NCBI Taxonomy" id="1070528"/>
    <lineage>
        <taxon>unclassified sequences</taxon>
        <taxon>metagenomes</taxon>
        <taxon>organismal metagenomes</taxon>
    </lineage>
</organism>
<dbReference type="AlphaFoldDB" id="A0A6C0C437"/>
<proteinExistence type="predicted"/>
<sequence length="41" mass="5218">MSFGLIWRLYKKKIKTKKRKYNKKTVKRKYNKKNKKTKKTR</sequence>
<name>A0A6C0C437_9ZZZZ</name>
<evidence type="ECO:0000313" key="2">
    <source>
        <dbReference type="EMBL" id="QHS99082.1"/>
    </source>
</evidence>